<gene>
    <name evidence="10" type="ORF">H312_00463</name>
</gene>
<dbReference type="GO" id="GO:0006269">
    <property type="term" value="P:DNA replication, synthesis of primer"/>
    <property type="evidence" value="ECO:0007669"/>
    <property type="project" value="UniProtKB-KW"/>
</dbReference>
<dbReference type="CDD" id="cd04860">
    <property type="entry name" value="AE_Prim_S"/>
    <property type="match status" value="1"/>
</dbReference>
<dbReference type="HOGENOM" id="CLU_028288_3_2_1"/>
<evidence type="ECO:0000256" key="8">
    <source>
        <dbReference type="ARBA" id="ARBA00022723"/>
    </source>
</evidence>
<keyword evidence="3" id="KW-0240">DNA-directed RNA polymerase</keyword>
<dbReference type="InterPro" id="IPR014052">
    <property type="entry name" value="DNA_primase_ssu_euk/arc"/>
</dbReference>
<dbReference type="GO" id="GO:0003899">
    <property type="term" value="F:DNA-directed RNA polymerase activity"/>
    <property type="evidence" value="ECO:0007669"/>
    <property type="project" value="InterPro"/>
</dbReference>
<organism evidence="10 11">
    <name type="scientific">Anncaliia algerae PRA339</name>
    <dbReference type="NCBI Taxonomy" id="1288291"/>
    <lineage>
        <taxon>Eukaryota</taxon>
        <taxon>Fungi</taxon>
        <taxon>Fungi incertae sedis</taxon>
        <taxon>Microsporidia</taxon>
        <taxon>Tubulinosematoidea</taxon>
        <taxon>Tubulinosematidae</taxon>
        <taxon>Anncaliia</taxon>
    </lineage>
</organism>
<dbReference type="PANTHER" id="PTHR10536">
    <property type="entry name" value="DNA PRIMASE SMALL SUBUNIT"/>
    <property type="match status" value="1"/>
</dbReference>
<evidence type="ECO:0000256" key="6">
    <source>
        <dbReference type="ARBA" id="ARBA00022695"/>
    </source>
</evidence>
<keyword evidence="8" id="KW-0479">Metal-binding</keyword>
<dbReference type="Pfam" id="PF01896">
    <property type="entry name" value="DNA_primase_S"/>
    <property type="match status" value="1"/>
</dbReference>
<reference evidence="10 11" key="2">
    <citation type="submission" date="2014-03" db="EMBL/GenBank/DDBJ databases">
        <title>The Genome Sequence of Anncaliia algerae insect isolate PRA339.</title>
        <authorList>
            <consortium name="The Broad Institute Genome Sequencing Platform"/>
            <consortium name="The Broad Institute Genome Sequencing Center for Infectious Disease"/>
            <person name="Cuomo C."/>
            <person name="Becnel J."/>
            <person name="Sanscrainte N."/>
            <person name="Walker B."/>
            <person name="Young S.K."/>
            <person name="Zeng Q."/>
            <person name="Gargeya S."/>
            <person name="Fitzgerald M."/>
            <person name="Haas B."/>
            <person name="Abouelleil A."/>
            <person name="Alvarado L."/>
            <person name="Arachchi H.M."/>
            <person name="Berlin A.M."/>
            <person name="Chapman S.B."/>
            <person name="Dewar J."/>
            <person name="Goldberg J."/>
            <person name="Griggs A."/>
            <person name="Gujja S."/>
            <person name="Hansen M."/>
            <person name="Howarth C."/>
            <person name="Imamovic A."/>
            <person name="Larimer J."/>
            <person name="McCowan C."/>
            <person name="Murphy C."/>
            <person name="Neiman D."/>
            <person name="Pearson M."/>
            <person name="Priest M."/>
            <person name="Roberts A."/>
            <person name="Saif S."/>
            <person name="Shea T."/>
            <person name="Sisk P."/>
            <person name="Sykes S."/>
            <person name="Wortman J."/>
            <person name="Nusbaum C."/>
            <person name="Birren B."/>
        </authorList>
    </citation>
    <scope>NUCLEOTIDE SEQUENCE [LARGE SCALE GENOMIC DNA]</scope>
    <source>
        <strain evidence="10 11">PRA339</strain>
    </source>
</reference>
<evidence type="ECO:0000313" key="11">
    <source>
        <dbReference type="Proteomes" id="UP000030655"/>
    </source>
</evidence>
<keyword evidence="5" id="KW-0808">Transferase</keyword>
<dbReference type="VEuPathDB" id="MicrosporidiaDB:H312_00463"/>
<evidence type="ECO:0000256" key="3">
    <source>
        <dbReference type="ARBA" id="ARBA00022478"/>
    </source>
</evidence>
<sequence length="272" mass="32227">MIDEKMKQLKVYYEQYYPFKEISSLYEINDRREISFTLNNGTYIRYNTYNSVEEFKIDICKNIPIKFDFGAIYKYKPSKGLKNIPERKELVFDIDLTDYPRECCNDKQICNECFLIIKVSVKLLNHILKEEFGFSKINFFFSGNRGLHCWVNDTCAMYLSNYERMGITSFINNVNIKHTYVEEYVKILQEYFNGKDFKELLSKYFLKLDINVSNEQKHLLKAPFCIHPTSQRVCVAIDPNSVDGLSLDDIPFLDQVINEPELLEEYVKNIKI</sequence>
<evidence type="ECO:0000256" key="2">
    <source>
        <dbReference type="ARBA" id="ARBA00021278"/>
    </source>
</evidence>
<dbReference type="InterPro" id="IPR002755">
    <property type="entry name" value="DNA_primase_S"/>
</dbReference>
<dbReference type="OrthoDB" id="19606at2759"/>
<comment type="similarity">
    <text evidence="1">Belongs to the eukaryotic-type primase small subunit family.</text>
</comment>
<evidence type="ECO:0000256" key="1">
    <source>
        <dbReference type="ARBA" id="ARBA00009762"/>
    </source>
</evidence>
<keyword evidence="7" id="KW-0235">DNA replication</keyword>
<reference evidence="11" key="1">
    <citation type="submission" date="2013-02" db="EMBL/GenBank/DDBJ databases">
        <authorList>
            <consortium name="The Broad Institute Genome Sequencing Platform"/>
            <person name="Cuomo C."/>
            <person name="Becnel J."/>
            <person name="Sanscrainte N."/>
            <person name="Walker B."/>
            <person name="Young S.K."/>
            <person name="Zeng Q."/>
            <person name="Gargeya S."/>
            <person name="Fitzgerald M."/>
            <person name="Haas B."/>
            <person name="Abouelleil A."/>
            <person name="Alvarado L."/>
            <person name="Arachchi H.M."/>
            <person name="Berlin A.M."/>
            <person name="Chapman S.B."/>
            <person name="Dewar J."/>
            <person name="Goldberg J."/>
            <person name="Griggs A."/>
            <person name="Gujja S."/>
            <person name="Hansen M."/>
            <person name="Howarth C."/>
            <person name="Imamovic A."/>
            <person name="Larimer J."/>
            <person name="McCowan C."/>
            <person name="Murphy C."/>
            <person name="Neiman D."/>
            <person name="Pearson M."/>
            <person name="Priest M."/>
            <person name="Roberts A."/>
            <person name="Saif S."/>
            <person name="Shea T."/>
            <person name="Sisk P."/>
            <person name="Sykes S."/>
            <person name="Wortman J."/>
            <person name="Nusbaum C."/>
            <person name="Birren B."/>
        </authorList>
    </citation>
    <scope>NUCLEOTIDE SEQUENCE [LARGE SCALE GENOMIC DNA]</scope>
    <source>
        <strain evidence="11">PRA339</strain>
    </source>
</reference>
<dbReference type="Gene3D" id="3.90.920.10">
    <property type="entry name" value="DNA primase, PRIM domain"/>
    <property type="match status" value="1"/>
</dbReference>
<proteinExistence type="inferred from homology"/>
<dbReference type="AlphaFoldDB" id="A0A059F5C5"/>
<dbReference type="GO" id="GO:0046872">
    <property type="term" value="F:metal ion binding"/>
    <property type="evidence" value="ECO:0007669"/>
    <property type="project" value="UniProtKB-KW"/>
</dbReference>
<protein>
    <recommendedName>
        <fullName evidence="2">DNA primase small subunit</fullName>
    </recommendedName>
</protein>
<keyword evidence="9" id="KW-0804">Transcription</keyword>
<keyword evidence="6" id="KW-0548">Nucleotidyltransferase</keyword>
<dbReference type="STRING" id="1288291.A0A059F5C5"/>
<keyword evidence="11" id="KW-1185">Reference proteome</keyword>
<evidence type="ECO:0000256" key="9">
    <source>
        <dbReference type="ARBA" id="ARBA00023163"/>
    </source>
</evidence>
<accession>A0A059F5C5</accession>
<keyword evidence="4" id="KW-0639">Primosome</keyword>
<name>A0A059F5C5_9MICR</name>
<evidence type="ECO:0000256" key="7">
    <source>
        <dbReference type="ARBA" id="ARBA00022705"/>
    </source>
</evidence>
<dbReference type="GO" id="GO:0005658">
    <property type="term" value="C:alpha DNA polymerase:primase complex"/>
    <property type="evidence" value="ECO:0007669"/>
    <property type="project" value="UniProtKB-ARBA"/>
</dbReference>
<dbReference type="SUPFAM" id="SSF56747">
    <property type="entry name" value="Prim-pol domain"/>
    <property type="match status" value="1"/>
</dbReference>
<dbReference type="EMBL" id="KK365132">
    <property type="protein sequence ID" value="KCZ82184.1"/>
    <property type="molecule type" value="Genomic_DNA"/>
</dbReference>
<evidence type="ECO:0000313" key="10">
    <source>
        <dbReference type="EMBL" id="KCZ82184.1"/>
    </source>
</evidence>
<evidence type="ECO:0000256" key="4">
    <source>
        <dbReference type="ARBA" id="ARBA00022515"/>
    </source>
</evidence>
<dbReference type="Proteomes" id="UP000030655">
    <property type="component" value="Unassembled WGS sequence"/>
</dbReference>
<evidence type="ECO:0000256" key="5">
    <source>
        <dbReference type="ARBA" id="ARBA00022679"/>
    </source>
</evidence>